<evidence type="ECO:0000256" key="3">
    <source>
        <dbReference type="SAM" id="MobiDB-lite"/>
    </source>
</evidence>
<keyword evidence="2" id="KW-0378">Hydrolase</keyword>
<dbReference type="InterPro" id="IPR013094">
    <property type="entry name" value="AB_hydrolase_3"/>
</dbReference>
<dbReference type="SUPFAM" id="SSF53474">
    <property type="entry name" value="alpha/beta-Hydrolases"/>
    <property type="match status" value="1"/>
</dbReference>
<dbReference type="InterPro" id="IPR050300">
    <property type="entry name" value="GDXG_lipolytic_enzyme"/>
</dbReference>
<sequence>MMQSAPAFVATRPRGAQWPPAGSEAFFAAGPKISEATVLEMEAFVARWGRVAVVTSGGTTVPLEQKTVRYIDNFSTGHRGAGVAEHLVRRGYGVLFVHRRGSAFPFARRAARELAESPRNALEKGRGPDPSAAAFLEGILGVGFTSVVEYLELLRRACLAVRDRRALVACAAAVSDFYAAGLPEHKIQSGGRLELTLFPVPKLLGLVKGTWCPDATAVSFKLETDSRILESKARAARKTYGLDAVVANELDSYRTKAVVYGAETRRLDHPTDLDRLLAEVMMELHAPPVSRLDLLGLERVGVVDGAAIDEWVERLSQADNGDEFLDRRRAKDVELVAYRPGEIVPRWTRRGSERGGADLHWPRHHHHRQDDDDGTRILLLHGGANAWYSEKAYRPFASRLASSSKMPVLVPDYRLAPEHKYPSALDDADAALSWLLGDHGATSVFLVGDSSGAALALSLALRRRRDPPSPSSSGGGGGGGNEELFPLKGIVAISPWLDVSGSSMSYHARQWDPETRSGDPVFTSPVDASRDESIRLARLYWEHPADLRDPAVHPLYAPDSKLKTLPDLFLVVGDAELVLDDSKTLASRLEALRRPVALDIWPRLWHVFPMYADGNAGLPPLREAAIALRRIVRWLSHLAGRPPPTLPDDFYHVCDLAPFEGLTCDDDDGAAFQEPPKAPPPPPAAAAADDDY</sequence>
<evidence type="ECO:0000256" key="2">
    <source>
        <dbReference type="ARBA" id="ARBA00022801"/>
    </source>
</evidence>
<dbReference type="PANTHER" id="PTHR48081:SF8">
    <property type="entry name" value="ALPHA_BETA HYDROLASE FOLD-3 DOMAIN-CONTAINING PROTEIN-RELATED"/>
    <property type="match status" value="1"/>
</dbReference>
<reference evidence="6" key="1">
    <citation type="submission" date="2023-01" db="EMBL/GenBank/DDBJ databases">
        <title>Metagenome sequencing of chrysophaentin producing Chrysophaeum taylorii.</title>
        <authorList>
            <person name="Davison J."/>
            <person name="Bewley C."/>
        </authorList>
    </citation>
    <scope>NUCLEOTIDE SEQUENCE</scope>
    <source>
        <strain evidence="6">NIES-1699</strain>
    </source>
</reference>
<dbReference type="PANTHER" id="PTHR48081">
    <property type="entry name" value="AB HYDROLASE SUPERFAMILY PROTEIN C4A8.06C"/>
    <property type="match status" value="1"/>
</dbReference>
<name>A0AAD7XPQ5_9STRA</name>
<dbReference type="GO" id="GO:0015937">
    <property type="term" value="P:coenzyme A biosynthetic process"/>
    <property type="evidence" value="ECO:0007669"/>
    <property type="project" value="UniProtKB-ARBA"/>
</dbReference>
<evidence type="ECO:0000259" key="4">
    <source>
        <dbReference type="Pfam" id="PF04127"/>
    </source>
</evidence>
<proteinExistence type="inferred from homology"/>
<evidence type="ECO:0000313" key="6">
    <source>
        <dbReference type="EMBL" id="KAJ8603991.1"/>
    </source>
</evidence>
<dbReference type="GO" id="GO:0016787">
    <property type="term" value="F:hydrolase activity"/>
    <property type="evidence" value="ECO:0007669"/>
    <property type="project" value="UniProtKB-KW"/>
</dbReference>
<evidence type="ECO:0008006" key="8">
    <source>
        <dbReference type="Google" id="ProtNLM"/>
    </source>
</evidence>
<protein>
    <recommendedName>
        <fullName evidence="8">DNA/pantothenate metabolism flavoprotein C-terminal domain-containing protein</fullName>
    </recommendedName>
</protein>
<dbReference type="AlphaFoldDB" id="A0AAD7XPQ5"/>
<dbReference type="Proteomes" id="UP001230188">
    <property type="component" value="Unassembled WGS sequence"/>
</dbReference>
<keyword evidence="7" id="KW-1185">Reference proteome</keyword>
<evidence type="ECO:0000256" key="1">
    <source>
        <dbReference type="ARBA" id="ARBA00005703"/>
    </source>
</evidence>
<dbReference type="InterPro" id="IPR035929">
    <property type="entry name" value="CoaB-like_sf"/>
</dbReference>
<dbReference type="Pfam" id="PF07859">
    <property type="entry name" value="Abhydrolase_3"/>
    <property type="match status" value="1"/>
</dbReference>
<dbReference type="Gene3D" id="3.40.50.1820">
    <property type="entry name" value="alpha/beta hydrolase"/>
    <property type="match status" value="1"/>
</dbReference>
<organism evidence="6 7">
    <name type="scientific">Chrysophaeum taylorii</name>
    <dbReference type="NCBI Taxonomy" id="2483200"/>
    <lineage>
        <taxon>Eukaryota</taxon>
        <taxon>Sar</taxon>
        <taxon>Stramenopiles</taxon>
        <taxon>Ochrophyta</taxon>
        <taxon>Pelagophyceae</taxon>
        <taxon>Pelagomonadales</taxon>
        <taxon>Pelagomonadaceae</taxon>
        <taxon>Chrysophaeum</taxon>
    </lineage>
</organism>
<evidence type="ECO:0000259" key="5">
    <source>
        <dbReference type="Pfam" id="PF07859"/>
    </source>
</evidence>
<dbReference type="Pfam" id="PF04127">
    <property type="entry name" value="DFP"/>
    <property type="match status" value="2"/>
</dbReference>
<dbReference type="EMBL" id="JAQMWT010000341">
    <property type="protein sequence ID" value="KAJ8603991.1"/>
    <property type="molecule type" value="Genomic_DNA"/>
</dbReference>
<dbReference type="Gene3D" id="3.40.50.10300">
    <property type="entry name" value="CoaB-like"/>
    <property type="match status" value="1"/>
</dbReference>
<gene>
    <name evidence="6" type="ORF">CTAYLR_003374</name>
</gene>
<dbReference type="InterPro" id="IPR029058">
    <property type="entry name" value="AB_hydrolase_fold"/>
</dbReference>
<feature type="domain" description="DNA/pantothenate metabolism flavoprotein C-terminal" evidence="4">
    <location>
        <begin position="49"/>
        <end position="98"/>
    </location>
</feature>
<feature type="domain" description="Alpha/beta hydrolase fold-3" evidence="5">
    <location>
        <begin position="378"/>
        <end position="609"/>
    </location>
</feature>
<dbReference type="InterPro" id="IPR007085">
    <property type="entry name" value="DNA/pantothenate-metab_flavo_C"/>
</dbReference>
<feature type="domain" description="DNA/pantothenate metabolism flavoprotein C-terminal" evidence="4">
    <location>
        <begin position="153"/>
        <end position="252"/>
    </location>
</feature>
<evidence type="ECO:0000313" key="7">
    <source>
        <dbReference type="Proteomes" id="UP001230188"/>
    </source>
</evidence>
<feature type="region of interest" description="Disordered" evidence="3">
    <location>
        <begin position="665"/>
        <end position="692"/>
    </location>
</feature>
<comment type="similarity">
    <text evidence="1">Belongs to the PPC synthetase family.</text>
</comment>
<accession>A0AAD7XPQ5</accession>
<dbReference type="SUPFAM" id="SSF102645">
    <property type="entry name" value="CoaB-like"/>
    <property type="match status" value="1"/>
</dbReference>
<comment type="caution">
    <text evidence="6">The sequence shown here is derived from an EMBL/GenBank/DDBJ whole genome shotgun (WGS) entry which is preliminary data.</text>
</comment>